<dbReference type="InterPro" id="IPR008928">
    <property type="entry name" value="6-hairpin_glycosidase_sf"/>
</dbReference>
<evidence type="ECO:0000259" key="6">
    <source>
        <dbReference type="Pfam" id="PF17389"/>
    </source>
</evidence>
<evidence type="ECO:0000259" key="4">
    <source>
        <dbReference type="Pfam" id="PF05592"/>
    </source>
</evidence>
<evidence type="ECO:0000256" key="1">
    <source>
        <dbReference type="ARBA" id="ARBA00001445"/>
    </source>
</evidence>
<accession>A0ABU1T7N1</accession>
<evidence type="ECO:0000313" key="9">
    <source>
        <dbReference type="Proteomes" id="UP001247620"/>
    </source>
</evidence>
<dbReference type="RefSeq" id="WP_310093028.1">
    <property type="nucleotide sequence ID" value="NZ_JAVDUU010000001.1"/>
</dbReference>
<comment type="caution">
    <text evidence="8">The sequence shown here is derived from an EMBL/GenBank/DDBJ whole genome shotgun (WGS) entry which is preliminary data.</text>
</comment>
<evidence type="ECO:0000256" key="3">
    <source>
        <dbReference type="ARBA" id="ARBA00022801"/>
    </source>
</evidence>
<comment type="catalytic activity">
    <reaction evidence="1">
        <text>Hydrolysis of terminal non-reducing alpha-L-rhamnose residues in alpha-L-rhamnosides.</text>
        <dbReference type="EC" id="3.2.1.40"/>
    </reaction>
</comment>
<evidence type="ECO:0000259" key="7">
    <source>
        <dbReference type="Pfam" id="PF17390"/>
    </source>
</evidence>
<dbReference type="InterPro" id="IPR035396">
    <property type="entry name" value="Bac_rhamnosid6H"/>
</dbReference>
<dbReference type="Pfam" id="PF05592">
    <property type="entry name" value="Bac_rhamnosid"/>
    <property type="match status" value="1"/>
</dbReference>
<feature type="domain" description="Alpha-L-rhamnosidase six-hairpin glycosidase" evidence="6">
    <location>
        <begin position="322"/>
        <end position="646"/>
    </location>
</feature>
<dbReference type="InterPro" id="IPR035398">
    <property type="entry name" value="Bac_rhamnosid_C"/>
</dbReference>
<feature type="domain" description="Alpha-L-rhamnosidase C-terminal" evidence="7">
    <location>
        <begin position="648"/>
        <end position="721"/>
    </location>
</feature>
<dbReference type="PANTHER" id="PTHR33307">
    <property type="entry name" value="ALPHA-RHAMNOSIDASE (EUROFUNG)"/>
    <property type="match status" value="1"/>
</dbReference>
<gene>
    <name evidence="8" type="ORF">J2W55_001191</name>
</gene>
<name>A0ABU1T7N1_9SPHI</name>
<dbReference type="GO" id="GO:0030596">
    <property type="term" value="F:alpha-L-rhamnosidase activity"/>
    <property type="evidence" value="ECO:0007669"/>
    <property type="project" value="UniProtKB-EC"/>
</dbReference>
<evidence type="ECO:0000313" key="8">
    <source>
        <dbReference type="EMBL" id="MDR6941363.1"/>
    </source>
</evidence>
<keyword evidence="9" id="KW-1185">Reference proteome</keyword>
<reference evidence="8 9" key="1">
    <citation type="submission" date="2023-07" db="EMBL/GenBank/DDBJ databases">
        <title>Sorghum-associated microbial communities from plants grown in Nebraska, USA.</title>
        <authorList>
            <person name="Schachtman D."/>
        </authorList>
    </citation>
    <scope>NUCLEOTIDE SEQUENCE [LARGE SCALE GENOMIC DNA]</scope>
    <source>
        <strain evidence="8 9">3262</strain>
    </source>
</reference>
<dbReference type="InterPro" id="IPR016007">
    <property type="entry name" value="Alpha_rhamnosid"/>
</dbReference>
<feature type="domain" description="Bacterial alpha-L-rhamnosidase N-terminal" evidence="5">
    <location>
        <begin position="57"/>
        <end position="214"/>
    </location>
</feature>
<protein>
    <recommendedName>
        <fullName evidence="2">alpha-L-rhamnosidase</fullName>
        <ecNumber evidence="2">3.2.1.40</ecNumber>
    </recommendedName>
</protein>
<dbReference type="Pfam" id="PF17389">
    <property type="entry name" value="Bac_rhamnosid6H"/>
    <property type="match status" value="1"/>
</dbReference>
<dbReference type="Gene3D" id="1.50.10.10">
    <property type="match status" value="1"/>
</dbReference>
<sequence length="733" mass="82080">MKFFITVCFTFFFYSLVYAQVLPFSKASWITAVEKDHPDGNRPCPVFRKLFQLSKPFKSASLQITAHGLYEAKINGKRVDDGYFTPGYTAYRKRFQYQVYDVGALLNQQNEIRITIGDGWWRGTFGNGGKANNYGDDASLLLNLSIVYTDGSKETISSDSNWQAGTGPIQYSDLYNGETYDARIAESNWQPVKINSFDKANLVLTTTPPVRKHEEFKPVALIGDSIIDFGQNIAGWVKFSVKGKVGDTIKIRHAETLDKDGHFFTGNLRTAKATDTYIVAGNGTETFEPHFTYHGFRYIQVTGCKINKTDFTAIALYTDLKSTGSFSCSNPKLNQLQSNIEWSMKSNFFDIPTDCPQRSERLGWAEDASVFCGTASYLMDVKAFYAKWLMDLAAEQNEDGCVPATAPIAWGDNKDGFAGWGDAATFVPWALYQHYGDRTILQKQYASMVAWVDYISDASSDGLWKADGFGDWYAAGPATDLPYLDQCYWYQSTKILQQTAVLLGKTKDAAYYGQMLKKIKAAFDQHYLNHIPNTQTAYVIGLQFGLLPEEKAKNLVALIKANHNHLATGFMGTPYIMHVLSKYGYNDLAYTLLNQQDCPSWLYMVNKGATTMWEKWDAIKPNGEMQEMSLNHYAFGAIGNWIYENIAGIQAAAPGYQVIRITPQPGGGLTWAKGSYLSKYGLIKSEWQIKNKTITYAISIPKGTTAIIQLPGKAVKTVNPGHYSYTLTYKPIN</sequence>
<feature type="domain" description="Alpha-L-rhamnosidase concanavalin-like" evidence="4">
    <location>
        <begin position="224"/>
        <end position="316"/>
    </location>
</feature>
<dbReference type="InterPro" id="IPR008902">
    <property type="entry name" value="Rhamnosid_concanavalin"/>
</dbReference>
<dbReference type="PANTHER" id="PTHR33307:SF6">
    <property type="entry name" value="ALPHA-RHAMNOSIDASE (EUROFUNG)-RELATED"/>
    <property type="match status" value="1"/>
</dbReference>
<dbReference type="EMBL" id="JAVDUU010000001">
    <property type="protein sequence ID" value="MDR6941363.1"/>
    <property type="molecule type" value="Genomic_DNA"/>
</dbReference>
<dbReference type="Proteomes" id="UP001247620">
    <property type="component" value="Unassembled WGS sequence"/>
</dbReference>
<dbReference type="Gene3D" id="2.60.420.10">
    <property type="entry name" value="Maltose phosphorylase, domain 3"/>
    <property type="match status" value="1"/>
</dbReference>
<dbReference type="InterPro" id="IPR012341">
    <property type="entry name" value="6hp_glycosidase-like_sf"/>
</dbReference>
<keyword evidence="8" id="KW-0326">Glycosidase</keyword>
<organism evidence="8 9">
    <name type="scientific">Mucilaginibacter pocheonensis</name>
    <dbReference type="NCBI Taxonomy" id="398050"/>
    <lineage>
        <taxon>Bacteria</taxon>
        <taxon>Pseudomonadati</taxon>
        <taxon>Bacteroidota</taxon>
        <taxon>Sphingobacteriia</taxon>
        <taxon>Sphingobacteriales</taxon>
        <taxon>Sphingobacteriaceae</taxon>
        <taxon>Mucilaginibacter</taxon>
    </lineage>
</organism>
<proteinExistence type="predicted"/>
<evidence type="ECO:0000259" key="5">
    <source>
        <dbReference type="Pfam" id="PF08531"/>
    </source>
</evidence>
<keyword evidence="3 8" id="KW-0378">Hydrolase</keyword>
<dbReference type="Pfam" id="PF17390">
    <property type="entry name" value="Bac_rhamnosid_C"/>
    <property type="match status" value="1"/>
</dbReference>
<dbReference type="Pfam" id="PF08531">
    <property type="entry name" value="Bac_rhamnosid_N"/>
    <property type="match status" value="1"/>
</dbReference>
<dbReference type="Gene3D" id="2.60.120.260">
    <property type="entry name" value="Galactose-binding domain-like"/>
    <property type="match status" value="2"/>
</dbReference>
<dbReference type="EC" id="3.2.1.40" evidence="2"/>
<dbReference type="SUPFAM" id="SSF48208">
    <property type="entry name" value="Six-hairpin glycosidases"/>
    <property type="match status" value="1"/>
</dbReference>
<evidence type="ECO:0000256" key="2">
    <source>
        <dbReference type="ARBA" id="ARBA00012652"/>
    </source>
</evidence>
<dbReference type="InterPro" id="IPR013737">
    <property type="entry name" value="Bac_rhamnosid_N"/>
</dbReference>
<dbReference type="PIRSF" id="PIRSF010631">
    <property type="entry name" value="A-rhamnsds"/>
    <property type="match status" value="1"/>
</dbReference>